<dbReference type="STRING" id="1850246.LPB138_15095"/>
<proteinExistence type="predicted"/>
<gene>
    <name evidence="3" type="ORF">LPB138_15095</name>
</gene>
<evidence type="ECO:0000313" key="4">
    <source>
        <dbReference type="Proteomes" id="UP000176050"/>
    </source>
</evidence>
<dbReference type="EMBL" id="CP017478">
    <property type="protein sequence ID" value="AOW21932.1"/>
    <property type="molecule type" value="Genomic_DNA"/>
</dbReference>
<dbReference type="OrthoDB" id="9794575at2"/>
<sequence>MKVLIITYYWPPAGGSGVQRWLKFVKYLQGFGIEPIVYTVDNPSYALQDESLIDEVPNNIEVLRQPIWEPNNLLGKKKQTSAGFLSANPSFTGKILQYVRANYFIPDARKFWIKPSVKFLSNYIENNKVDVVITTGPPHSMHLIGLELKKKLNVKWISDFRDPWTEIDYFHQLPLTKKAIAKHHKHEQEVLRNSDAVLVVGKTMKDKYKSFNNNIHVVTNGFDRSLNQEKSILDKKFSITHIGLMNDDRNPKILWKVLNEIISKNKEFKDDFILKLIGKVSSGCMDSIKEFQLNSNVEIIDYVPHEKVQEYQKKSQVLLLALNDVPSAKGIITGKIFEYLIAKRPILAIAPIDGDLSEIISETNSGKVIDFDDEIGLKTTILEMYKQYKVGDLNVNSIGVEKFHRKALTEELSKIVKNL</sequence>
<keyword evidence="1 3" id="KW-0808">Transferase</keyword>
<protein>
    <submittedName>
        <fullName evidence="3">Glycosyl transferase family 1</fullName>
    </submittedName>
</protein>
<evidence type="ECO:0000313" key="3">
    <source>
        <dbReference type="EMBL" id="AOW21932.1"/>
    </source>
</evidence>
<name>A0A1D8PBI0_9FLAO</name>
<dbReference type="Pfam" id="PF13439">
    <property type="entry name" value="Glyco_transf_4"/>
    <property type="match status" value="1"/>
</dbReference>
<keyword evidence="4" id="KW-1185">Reference proteome</keyword>
<reference evidence="3 4" key="1">
    <citation type="submission" date="2016-10" db="EMBL/GenBank/DDBJ databases">
        <title>Lutibacter sp. LPB0138, isolated from marine gastropod.</title>
        <authorList>
            <person name="Kim E."/>
            <person name="Yi H."/>
        </authorList>
    </citation>
    <scope>NUCLEOTIDE SEQUENCE [LARGE SCALE GENOMIC DNA]</scope>
    <source>
        <strain evidence="3 4">LPB0138</strain>
    </source>
</reference>
<dbReference type="CDD" id="cd03794">
    <property type="entry name" value="GT4_WbuB-like"/>
    <property type="match status" value="1"/>
</dbReference>
<dbReference type="InterPro" id="IPR028098">
    <property type="entry name" value="Glyco_trans_4-like_N"/>
</dbReference>
<organism evidence="3 4">
    <name type="scientific">Urechidicola croceus</name>
    <dbReference type="NCBI Taxonomy" id="1850246"/>
    <lineage>
        <taxon>Bacteria</taxon>
        <taxon>Pseudomonadati</taxon>
        <taxon>Bacteroidota</taxon>
        <taxon>Flavobacteriia</taxon>
        <taxon>Flavobacteriales</taxon>
        <taxon>Flavobacteriaceae</taxon>
        <taxon>Urechidicola</taxon>
    </lineage>
</organism>
<dbReference type="GO" id="GO:0009103">
    <property type="term" value="P:lipopolysaccharide biosynthetic process"/>
    <property type="evidence" value="ECO:0007669"/>
    <property type="project" value="TreeGrafter"/>
</dbReference>
<dbReference type="Gene3D" id="3.40.50.2000">
    <property type="entry name" value="Glycogen Phosphorylase B"/>
    <property type="match status" value="2"/>
</dbReference>
<dbReference type="RefSeq" id="WP_070238092.1">
    <property type="nucleotide sequence ID" value="NZ_CP017478.1"/>
</dbReference>
<dbReference type="SUPFAM" id="SSF53756">
    <property type="entry name" value="UDP-Glycosyltransferase/glycogen phosphorylase"/>
    <property type="match status" value="1"/>
</dbReference>
<feature type="domain" description="Glycosyltransferase subfamily 4-like N-terminal" evidence="2">
    <location>
        <begin position="99"/>
        <end position="224"/>
    </location>
</feature>
<dbReference type="PANTHER" id="PTHR46401:SF2">
    <property type="entry name" value="GLYCOSYLTRANSFERASE WBBK-RELATED"/>
    <property type="match status" value="1"/>
</dbReference>
<evidence type="ECO:0000256" key="1">
    <source>
        <dbReference type="ARBA" id="ARBA00022679"/>
    </source>
</evidence>
<accession>A0A1D8PBI0</accession>
<dbReference type="KEGG" id="lul:LPB138_15095"/>
<evidence type="ECO:0000259" key="2">
    <source>
        <dbReference type="Pfam" id="PF13439"/>
    </source>
</evidence>
<dbReference type="PANTHER" id="PTHR46401">
    <property type="entry name" value="GLYCOSYLTRANSFERASE WBBK-RELATED"/>
    <property type="match status" value="1"/>
</dbReference>
<dbReference type="AlphaFoldDB" id="A0A1D8PBI0"/>
<dbReference type="Proteomes" id="UP000176050">
    <property type="component" value="Chromosome"/>
</dbReference>
<dbReference type="GO" id="GO:0016757">
    <property type="term" value="F:glycosyltransferase activity"/>
    <property type="evidence" value="ECO:0007669"/>
    <property type="project" value="UniProtKB-ARBA"/>
</dbReference>